<evidence type="ECO:0000256" key="2">
    <source>
        <dbReference type="ARBA" id="ARBA00022448"/>
    </source>
</evidence>
<dbReference type="SUPFAM" id="SSF56935">
    <property type="entry name" value="Porins"/>
    <property type="match status" value="1"/>
</dbReference>
<dbReference type="RefSeq" id="WP_119656058.1">
    <property type="nucleotide sequence ID" value="NZ_JBHUOI010000044.1"/>
</dbReference>
<keyword evidence="3 10" id="KW-1134">Transmembrane beta strand</keyword>
<keyword evidence="2 10" id="KW-0813">Transport</keyword>
<accession>A0A418QWH7</accession>
<dbReference type="InterPro" id="IPR036942">
    <property type="entry name" value="Beta-barrel_TonB_sf"/>
</dbReference>
<keyword evidence="7 10" id="KW-0472">Membrane</keyword>
<feature type="domain" description="TonB-dependent receptor plug" evidence="13">
    <location>
        <begin position="62"/>
        <end position="166"/>
    </location>
</feature>
<evidence type="ECO:0000256" key="6">
    <source>
        <dbReference type="ARBA" id="ARBA00023077"/>
    </source>
</evidence>
<evidence type="ECO:0000256" key="3">
    <source>
        <dbReference type="ARBA" id="ARBA00022452"/>
    </source>
</evidence>
<feature type="domain" description="TonB-dependent receptor-like beta-barrel" evidence="12">
    <location>
        <begin position="255"/>
        <end position="714"/>
    </location>
</feature>
<dbReference type="AlphaFoldDB" id="A0A418QWH7"/>
<evidence type="ECO:0000256" key="9">
    <source>
        <dbReference type="ARBA" id="ARBA00023237"/>
    </source>
</evidence>
<comment type="caution">
    <text evidence="14">The sequence shown here is derived from an EMBL/GenBank/DDBJ whole genome shotgun (WGS) entry which is preliminary data.</text>
</comment>
<keyword evidence="6 11" id="KW-0798">TonB box</keyword>
<comment type="similarity">
    <text evidence="10 11">Belongs to the TonB-dependent receptor family.</text>
</comment>
<keyword evidence="5" id="KW-0732">Signal</keyword>
<evidence type="ECO:0000256" key="8">
    <source>
        <dbReference type="ARBA" id="ARBA00023170"/>
    </source>
</evidence>
<dbReference type="Pfam" id="PF07715">
    <property type="entry name" value="Plug"/>
    <property type="match status" value="1"/>
</dbReference>
<keyword evidence="15" id="KW-1185">Reference proteome</keyword>
<evidence type="ECO:0000256" key="1">
    <source>
        <dbReference type="ARBA" id="ARBA00004571"/>
    </source>
</evidence>
<dbReference type="InterPro" id="IPR012910">
    <property type="entry name" value="Plug_dom"/>
</dbReference>
<keyword evidence="4 10" id="KW-0812">Transmembrane</keyword>
<evidence type="ECO:0000256" key="11">
    <source>
        <dbReference type="RuleBase" id="RU003357"/>
    </source>
</evidence>
<dbReference type="EMBL" id="QYCN01000016">
    <property type="protein sequence ID" value="RIY09556.1"/>
    <property type="molecule type" value="Genomic_DNA"/>
</dbReference>
<dbReference type="OrthoDB" id="1109239at2"/>
<keyword evidence="9 10" id="KW-0998">Cell outer membrane</keyword>
<dbReference type="Pfam" id="PF00593">
    <property type="entry name" value="TonB_dep_Rec_b-barrel"/>
    <property type="match status" value="1"/>
</dbReference>
<dbReference type="PROSITE" id="PS52016">
    <property type="entry name" value="TONB_DEPENDENT_REC_3"/>
    <property type="match status" value="1"/>
</dbReference>
<keyword evidence="8 14" id="KW-0675">Receptor</keyword>
<gene>
    <name evidence="14" type="ORF">D0T11_12105</name>
</gene>
<proteinExistence type="inferred from homology"/>
<dbReference type="GO" id="GO:0015344">
    <property type="term" value="F:siderophore uptake transmembrane transporter activity"/>
    <property type="evidence" value="ECO:0007669"/>
    <property type="project" value="TreeGrafter"/>
</dbReference>
<dbReference type="Gene3D" id="2.170.130.10">
    <property type="entry name" value="TonB-dependent receptor, plug domain"/>
    <property type="match status" value="1"/>
</dbReference>
<dbReference type="Gene3D" id="2.40.170.20">
    <property type="entry name" value="TonB-dependent receptor, beta-barrel domain"/>
    <property type="match status" value="1"/>
</dbReference>
<dbReference type="GO" id="GO:0044718">
    <property type="term" value="P:siderophore transmembrane transport"/>
    <property type="evidence" value="ECO:0007669"/>
    <property type="project" value="TreeGrafter"/>
</dbReference>
<dbReference type="GO" id="GO:0009279">
    <property type="term" value="C:cell outer membrane"/>
    <property type="evidence" value="ECO:0007669"/>
    <property type="project" value="UniProtKB-SubCell"/>
</dbReference>
<evidence type="ECO:0000256" key="10">
    <source>
        <dbReference type="PROSITE-ProRule" id="PRU01360"/>
    </source>
</evidence>
<dbReference type="PANTHER" id="PTHR30069">
    <property type="entry name" value="TONB-DEPENDENT OUTER MEMBRANE RECEPTOR"/>
    <property type="match status" value="1"/>
</dbReference>
<evidence type="ECO:0000259" key="13">
    <source>
        <dbReference type="Pfam" id="PF07715"/>
    </source>
</evidence>
<evidence type="ECO:0000256" key="4">
    <source>
        <dbReference type="ARBA" id="ARBA00022692"/>
    </source>
</evidence>
<organism evidence="14 15">
    <name type="scientific">Hymenobacter rubripertinctus</name>
    <dbReference type="NCBI Taxonomy" id="2029981"/>
    <lineage>
        <taxon>Bacteria</taxon>
        <taxon>Pseudomonadati</taxon>
        <taxon>Bacteroidota</taxon>
        <taxon>Cytophagia</taxon>
        <taxon>Cytophagales</taxon>
        <taxon>Hymenobacteraceae</taxon>
        <taxon>Hymenobacter</taxon>
    </lineage>
</organism>
<evidence type="ECO:0000313" key="15">
    <source>
        <dbReference type="Proteomes" id="UP000284250"/>
    </source>
</evidence>
<evidence type="ECO:0000256" key="5">
    <source>
        <dbReference type="ARBA" id="ARBA00022729"/>
    </source>
</evidence>
<name>A0A418QWH7_9BACT</name>
<dbReference type="InterPro" id="IPR037066">
    <property type="entry name" value="Plug_dom_sf"/>
</dbReference>
<dbReference type="Proteomes" id="UP000284250">
    <property type="component" value="Unassembled WGS sequence"/>
</dbReference>
<dbReference type="PANTHER" id="PTHR30069:SF29">
    <property type="entry name" value="HEMOGLOBIN AND HEMOGLOBIN-HAPTOGLOBIN-BINDING PROTEIN 1-RELATED"/>
    <property type="match status" value="1"/>
</dbReference>
<sequence>MQPKNSRSGNATPRFGAALALSTALVAGPFRPAQAQAQADTLRRQSLSEVVVTATRAATERSKIPQQLQIISRQDIAQTPAQDFTDALKKNASVDVIQYPGLLAGVGIRGFRPQTGGLNQRALLLVDGRPAGTSNLATLDLNSVEQVEVLKGPASALYGSQAMGGVVNVVTRQSRGAVRSSLFTEYGSFQTFKVGGATGGNITQKLDFDLSFGLFDRAKDYKLGEDGVLRGWLKGGSATKTYANDSSAQTDDRRADGQRRQFTKLGYYSGALRLGYQLSEHWRADVRGERFVARNVESPNDVFYGNLGPSSKDIERQNIDLSATGTYARHELFVRGYASRETNDNNTLSGAKNVPIAPYRSFQSQYAWRGLQVKDVLTLGRQRLTVGLDRNEASSNSQRFSATSEAIAPYNPNYELNTTGLYAQAQLSLLAEKLVLTPGVRYDFITYNVKRTDLLTTFTPGKTTNPFFSPSLGAQYEVLRGLRVHGTIGRAYVTPDAYNVAGYSQTAPNAARQVSITTGNAGLKNESSVTWDAGLRFDRPTSGFSASAAYFATQVKNRITTRTANPVGETTAEGYVVRARTTYVNANDSRIRGLEAEAGYDFGVAADNRYSLRVFAGGTRIFKAEDVTNAADGTQTTRAIFNVARLSGNYGVAFDNNRGLRARLGGHYVGRRRDTDFTDVRSPQIEYPRYMTLDFSAGYTLARKHTLAVLVNNLTDENYYEKRGYNLPGRTVTGRYTLTF</sequence>
<reference evidence="14 15" key="2">
    <citation type="submission" date="2019-01" db="EMBL/GenBank/DDBJ databases">
        <title>Hymenobacter humicola sp. nov., isolated from soils in Antarctica.</title>
        <authorList>
            <person name="Sedlacek I."/>
            <person name="Holochova P."/>
            <person name="Kralova S."/>
            <person name="Pantucek R."/>
            <person name="Stankova E."/>
            <person name="Vrbovska V."/>
            <person name="Kristofova L."/>
            <person name="Svec P."/>
            <person name="Busse H.-J."/>
        </authorList>
    </citation>
    <scope>NUCLEOTIDE SEQUENCE [LARGE SCALE GENOMIC DNA]</scope>
    <source>
        <strain evidence="14 15">CCM 8852</strain>
    </source>
</reference>
<evidence type="ECO:0000256" key="7">
    <source>
        <dbReference type="ARBA" id="ARBA00023136"/>
    </source>
</evidence>
<evidence type="ECO:0000259" key="12">
    <source>
        <dbReference type="Pfam" id="PF00593"/>
    </source>
</evidence>
<reference evidence="14 15" key="1">
    <citation type="submission" date="2018-09" db="EMBL/GenBank/DDBJ databases">
        <authorList>
            <person name="Zeman M."/>
            <person name="Pardy F."/>
        </authorList>
    </citation>
    <scope>NUCLEOTIDE SEQUENCE [LARGE SCALE GENOMIC DNA]</scope>
    <source>
        <strain evidence="14 15">CCM 8852</strain>
    </source>
</reference>
<dbReference type="InterPro" id="IPR039426">
    <property type="entry name" value="TonB-dep_rcpt-like"/>
</dbReference>
<comment type="subcellular location">
    <subcellularLocation>
        <location evidence="1 10">Cell outer membrane</location>
        <topology evidence="1 10">Multi-pass membrane protein</topology>
    </subcellularLocation>
</comment>
<dbReference type="CDD" id="cd01347">
    <property type="entry name" value="ligand_gated_channel"/>
    <property type="match status" value="1"/>
</dbReference>
<protein>
    <submittedName>
        <fullName evidence="14">TonB-dependent receptor</fullName>
    </submittedName>
</protein>
<evidence type="ECO:0000313" key="14">
    <source>
        <dbReference type="EMBL" id="RIY09556.1"/>
    </source>
</evidence>
<dbReference type="InterPro" id="IPR000531">
    <property type="entry name" value="Beta-barrel_TonB"/>
</dbReference>